<evidence type="ECO:0000256" key="2">
    <source>
        <dbReference type="ARBA" id="ARBA00022741"/>
    </source>
</evidence>
<dbReference type="AlphaFoldDB" id="A0A4Y7SQ44"/>
<dbReference type="SUPFAM" id="SSF56112">
    <property type="entry name" value="Protein kinase-like (PK-like)"/>
    <property type="match status" value="1"/>
</dbReference>
<dbReference type="STRING" id="71717.A0A4Y7SQ44"/>
<dbReference type="EMBL" id="QPFP01000072">
    <property type="protein sequence ID" value="TEB23912.1"/>
    <property type="molecule type" value="Genomic_DNA"/>
</dbReference>
<dbReference type="InterPro" id="IPR000719">
    <property type="entry name" value="Prot_kinase_dom"/>
</dbReference>
<dbReference type="InterPro" id="IPR011009">
    <property type="entry name" value="Kinase-like_dom_sf"/>
</dbReference>
<dbReference type="InterPro" id="IPR051681">
    <property type="entry name" value="Ser/Thr_Kinases-Pseudokinases"/>
</dbReference>
<dbReference type="PANTHER" id="PTHR44329">
    <property type="entry name" value="SERINE/THREONINE-PROTEIN KINASE TNNI3K-RELATED"/>
    <property type="match status" value="1"/>
</dbReference>
<gene>
    <name evidence="6" type="ORF">FA13DRAFT_1797626</name>
</gene>
<feature type="domain" description="Protein kinase" evidence="5">
    <location>
        <begin position="28"/>
        <end position="309"/>
    </location>
</feature>
<keyword evidence="3 6" id="KW-0418">Kinase</keyword>
<dbReference type="PROSITE" id="PS50011">
    <property type="entry name" value="PROTEIN_KINASE_DOM"/>
    <property type="match status" value="1"/>
</dbReference>
<evidence type="ECO:0000313" key="6">
    <source>
        <dbReference type="EMBL" id="TEB23912.1"/>
    </source>
</evidence>
<name>A0A4Y7SQ44_COPMI</name>
<dbReference type="PANTHER" id="PTHR44329:SF288">
    <property type="entry name" value="MITOGEN-ACTIVATED PROTEIN KINASE KINASE KINASE 20"/>
    <property type="match status" value="1"/>
</dbReference>
<protein>
    <submittedName>
        <fullName evidence="6">Kinase-like protein</fullName>
    </submittedName>
</protein>
<comment type="caution">
    <text evidence="6">The sequence shown here is derived from an EMBL/GenBank/DDBJ whole genome shotgun (WGS) entry which is preliminary data.</text>
</comment>
<sequence>MSHHLDPTPPDLSKNIILEANTPHYATRLSYVWIGNLYPGDVQKRKYSSKDAKLVAIKVIHDSTADNQTTNDPRFIAKLHKRVNRESRLWFSLSHPNILPILGLASRGRFNSPIPAYVMPFCRNGNALAYVQKNPSAPRLPLIRGVADGLGYLHSQNIVHGDLKAANIMISSGDHRALISDFGSSKILKVKGFTTNVAYSWKYLAIELMIEAQNDRAPAHGTMTTHQSDVWAFGMVCAEIVGGSEVFVKKHQDRLVLYLDRGGRPTMDEFPNIAKKEADKVWKILEACWVREPSARPSMSGVIGALSRIK</sequence>
<dbReference type="OrthoDB" id="3260205at2759"/>
<dbReference type="GO" id="GO:0005524">
    <property type="term" value="F:ATP binding"/>
    <property type="evidence" value="ECO:0007669"/>
    <property type="project" value="UniProtKB-KW"/>
</dbReference>
<organism evidence="6 7">
    <name type="scientific">Coprinellus micaceus</name>
    <name type="common">Glistening ink-cap mushroom</name>
    <name type="synonym">Coprinus micaceus</name>
    <dbReference type="NCBI Taxonomy" id="71717"/>
    <lineage>
        <taxon>Eukaryota</taxon>
        <taxon>Fungi</taxon>
        <taxon>Dikarya</taxon>
        <taxon>Basidiomycota</taxon>
        <taxon>Agaricomycotina</taxon>
        <taxon>Agaricomycetes</taxon>
        <taxon>Agaricomycetidae</taxon>
        <taxon>Agaricales</taxon>
        <taxon>Agaricineae</taxon>
        <taxon>Psathyrellaceae</taxon>
        <taxon>Coprinellus</taxon>
    </lineage>
</organism>
<keyword evidence="2" id="KW-0547">Nucleotide-binding</keyword>
<evidence type="ECO:0000256" key="1">
    <source>
        <dbReference type="ARBA" id="ARBA00022679"/>
    </source>
</evidence>
<dbReference type="InterPro" id="IPR008271">
    <property type="entry name" value="Ser/Thr_kinase_AS"/>
</dbReference>
<accession>A0A4Y7SQ44</accession>
<dbReference type="Proteomes" id="UP000298030">
    <property type="component" value="Unassembled WGS sequence"/>
</dbReference>
<dbReference type="InterPro" id="IPR001245">
    <property type="entry name" value="Ser-Thr/Tyr_kinase_cat_dom"/>
</dbReference>
<keyword evidence="4" id="KW-0067">ATP-binding</keyword>
<evidence type="ECO:0000313" key="7">
    <source>
        <dbReference type="Proteomes" id="UP000298030"/>
    </source>
</evidence>
<evidence type="ECO:0000256" key="4">
    <source>
        <dbReference type="ARBA" id="ARBA00022840"/>
    </source>
</evidence>
<dbReference type="SMART" id="SM00220">
    <property type="entry name" value="S_TKc"/>
    <property type="match status" value="1"/>
</dbReference>
<dbReference type="GO" id="GO:0004674">
    <property type="term" value="F:protein serine/threonine kinase activity"/>
    <property type="evidence" value="ECO:0007669"/>
    <property type="project" value="TreeGrafter"/>
</dbReference>
<proteinExistence type="predicted"/>
<evidence type="ECO:0000256" key="3">
    <source>
        <dbReference type="ARBA" id="ARBA00022777"/>
    </source>
</evidence>
<dbReference type="Pfam" id="PF07714">
    <property type="entry name" value="PK_Tyr_Ser-Thr"/>
    <property type="match status" value="1"/>
</dbReference>
<keyword evidence="7" id="KW-1185">Reference proteome</keyword>
<dbReference type="PROSITE" id="PS00108">
    <property type="entry name" value="PROTEIN_KINASE_ST"/>
    <property type="match status" value="1"/>
</dbReference>
<dbReference type="Gene3D" id="1.10.510.10">
    <property type="entry name" value="Transferase(Phosphotransferase) domain 1"/>
    <property type="match status" value="1"/>
</dbReference>
<evidence type="ECO:0000259" key="5">
    <source>
        <dbReference type="PROSITE" id="PS50011"/>
    </source>
</evidence>
<keyword evidence="1" id="KW-0808">Transferase</keyword>
<reference evidence="6 7" key="1">
    <citation type="journal article" date="2019" name="Nat. Ecol. Evol.">
        <title>Megaphylogeny resolves global patterns of mushroom evolution.</title>
        <authorList>
            <person name="Varga T."/>
            <person name="Krizsan K."/>
            <person name="Foldi C."/>
            <person name="Dima B."/>
            <person name="Sanchez-Garcia M."/>
            <person name="Sanchez-Ramirez S."/>
            <person name="Szollosi G.J."/>
            <person name="Szarkandi J.G."/>
            <person name="Papp V."/>
            <person name="Albert L."/>
            <person name="Andreopoulos W."/>
            <person name="Angelini C."/>
            <person name="Antonin V."/>
            <person name="Barry K.W."/>
            <person name="Bougher N.L."/>
            <person name="Buchanan P."/>
            <person name="Buyck B."/>
            <person name="Bense V."/>
            <person name="Catcheside P."/>
            <person name="Chovatia M."/>
            <person name="Cooper J."/>
            <person name="Damon W."/>
            <person name="Desjardin D."/>
            <person name="Finy P."/>
            <person name="Geml J."/>
            <person name="Haridas S."/>
            <person name="Hughes K."/>
            <person name="Justo A."/>
            <person name="Karasinski D."/>
            <person name="Kautmanova I."/>
            <person name="Kiss B."/>
            <person name="Kocsube S."/>
            <person name="Kotiranta H."/>
            <person name="LaButti K.M."/>
            <person name="Lechner B.E."/>
            <person name="Liimatainen K."/>
            <person name="Lipzen A."/>
            <person name="Lukacs Z."/>
            <person name="Mihaltcheva S."/>
            <person name="Morgado L.N."/>
            <person name="Niskanen T."/>
            <person name="Noordeloos M.E."/>
            <person name="Ohm R.A."/>
            <person name="Ortiz-Santana B."/>
            <person name="Ovrebo C."/>
            <person name="Racz N."/>
            <person name="Riley R."/>
            <person name="Savchenko A."/>
            <person name="Shiryaev A."/>
            <person name="Soop K."/>
            <person name="Spirin V."/>
            <person name="Szebenyi C."/>
            <person name="Tomsovsky M."/>
            <person name="Tulloss R.E."/>
            <person name="Uehling J."/>
            <person name="Grigoriev I.V."/>
            <person name="Vagvolgyi C."/>
            <person name="Papp T."/>
            <person name="Martin F.M."/>
            <person name="Miettinen O."/>
            <person name="Hibbett D.S."/>
            <person name="Nagy L.G."/>
        </authorList>
    </citation>
    <scope>NUCLEOTIDE SEQUENCE [LARGE SCALE GENOMIC DNA]</scope>
    <source>
        <strain evidence="6 7">FP101781</strain>
    </source>
</reference>